<accession>A0A2P1EMS5</accession>
<gene>
    <name evidence="3" type="ORF">mc_791</name>
</gene>
<organism evidence="3 4">
    <name type="scientific">Moumouvirus australiensis</name>
    <dbReference type="NCBI Taxonomy" id="2109587"/>
    <lineage>
        <taxon>Viruses</taxon>
        <taxon>Varidnaviria</taxon>
        <taxon>Bamfordvirae</taxon>
        <taxon>Nucleocytoviricota</taxon>
        <taxon>Megaviricetes</taxon>
        <taxon>Imitervirales</taxon>
        <taxon>Mimiviridae</taxon>
        <taxon>Megamimivirinae</taxon>
        <taxon>Moumouvirus</taxon>
        <taxon>Moumouvirus australiense</taxon>
    </lineage>
</organism>
<name>A0A2P1EMS5_9VIRU</name>
<keyword evidence="4" id="KW-1185">Reference proteome</keyword>
<dbReference type="PANTHER" id="PTHR24180">
    <property type="entry name" value="CYCLIN-DEPENDENT KINASE INHIBITOR 2C-RELATED"/>
    <property type="match status" value="1"/>
</dbReference>
<proteinExistence type="predicted"/>
<keyword evidence="2" id="KW-0040">ANK repeat</keyword>
<dbReference type="EMBL" id="MG807320">
    <property type="protein sequence ID" value="AVL95178.1"/>
    <property type="molecule type" value="Genomic_DNA"/>
</dbReference>
<protein>
    <submittedName>
        <fullName evidence="3">Ankyrin repeat protein</fullName>
    </submittedName>
</protein>
<dbReference type="InterPro" id="IPR036770">
    <property type="entry name" value="Ankyrin_rpt-contain_sf"/>
</dbReference>
<dbReference type="Proteomes" id="UP000289600">
    <property type="component" value="Segment"/>
</dbReference>
<dbReference type="PANTHER" id="PTHR24180:SF45">
    <property type="entry name" value="POLY [ADP-RIBOSE] POLYMERASE TANKYRASE"/>
    <property type="match status" value="1"/>
</dbReference>
<dbReference type="SUPFAM" id="SSF48403">
    <property type="entry name" value="Ankyrin repeat"/>
    <property type="match status" value="1"/>
</dbReference>
<reference evidence="4" key="1">
    <citation type="submission" date="2018-01" db="EMBL/GenBank/DDBJ databases">
        <title>Testimony of 'menage a trois' revealed by the proteome of Megavirus virophage.</title>
        <authorList>
            <person name="Jeudy S."/>
            <person name="Bertaux L."/>
            <person name="Alempic J.-M."/>
            <person name="Lartigue A."/>
            <person name="Legendre M."/>
            <person name="Philippe N."/>
            <person name="Beucher L."/>
            <person name="Biondi E."/>
            <person name="Juul S."/>
            <person name="Turner D."/>
            <person name="Coute Y."/>
            <person name="Claverie J.-M."/>
            <person name="Abergel C."/>
        </authorList>
    </citation>
    <scope>NUCLEOTIDE SEQUENCE [LARGE SCALE GENOMIC DNA]</scope>
</reference>
<keyword evidence="1" id="KW-0677">Repeat</keyword>
<sequence>MSNHYFNIRIDKPRKNRVRVEKKSKLNKKLKENKFTKENKNSLDILFQKYKDRKNLESDPFSHKPKNKTSLKIFLKNIESNPFLYKPKIDKPKIPKKYNKHDSNNNNKYPGATIIDYTPNNLYGYPSIYKTTTSFSRNYIYGNPSIYKENTYYIPLNSIYFQISCRCYFNFYPSQENPKKLELYTNNNKDVALLKFLLMNYEEFKKDIFSKSSLIYACKFSTHDSNYKVINLLLDMGFDINYGDLNGKTPLMYLLENVETTKSVDRNNIQCLKLLLNKGANPNKVDFNNKTVFNYLMESKNKQTLRILKILLKNGLDPTTCLTKTMFNTHINKDMSIMRMLLIYGANINFYLFDETFRDIYWTYYNSRDIILDPFFERSNKWTIFTYFLLKYVHDKDFLPVIKLLLNYGADYNLIINLLNPRDHWVLYEMVYSITFCKNYYKTINKELSQVANGILFKPDTIRSKIICAHLIINTGGFFNDQDLWNYFNVNDSDDFILRIKESRDHI</sequence>
<dbReference type="InterPro" id="IPR002110">
    <property type="entry name" value="Ankyrin_rpt"/>
</dbReference>
<evidence type="ECO:0000256" key="2">
    <source>
        <dbReference type="ARBA" id="ARBA00023043"/>
    </source>
</evidence>
<dbReference type="SMART" id="SM00248">
    <property type="entry name" value="ANK"/>
    <property type="match status" value="4"/>
</dbReference>
<evidence type="ECO:0000313" key="3">
    <source>
        <dbReference type="EMBL" id="AVL95178.1"/>
    </source>
</evidence>
<dbReference type="Pfam" id="PF12796">
    <property type="entry name" value="Ank_2"/>
    <property type="match status" value="1"/>
</dbReference>
<evidence type="ECO:0000313" key="4">
    <source>
        <dbReference type="Proteomes" id="UP000289600"/>
    </source>
</evidence>
<evidence type="ECO:0000256" key="1">
    <source>
        <dbReference type="ARBA" id="ARBA00022737"/>
    </source>
</evidence>
<dbReference type="InterPro" id="IPR051637">
    <property type="entry name" value="Ank_repeat_dom-contain_49"/>
</dbReference>
<dbReference type="Gene3D" id="1.25.40.20">
    <property type="entry name" value="Ankyrin repeat-containing domain"/>
    <property type="match status" value="1"/>
</dbReference>